<dbReference type="EMBL" id="JAGPXD010000003">
    <property type="protein sequence ID" value="KAH7362655.1"/>
    <property type="molecule type" value="Genomic_DNA"/>
</dbReference>
<gene>
    <name evidence="4" type="ORF">B0T11DRAFT_352573</name>
</gene>
<evidence type="ECO:0000256" key="2">
    <source>
        <dbReference type="SAM" id="MobiDB-lite"/>
    </source>
</evidence>
<evidence type="ECO:0000259" key="3">
    <source>
        <dbReference type="Pfam" id="PF02668"/>
    </source>
</evidence>
<dbReference type="Pfam" id="PF02668">
    <property type="entry name" value="TauD"/>
    <property type="match status" value="1"/>
</dbReference>
<accession>A0A8K0X5C2</accession>
<keyword evidence="1" id="KW-0560">Oxidoreductase</keyword>
<proteinExistence type="predicted"/>
<dbReference type="GO" id="GO:0016491">
    <property type="term" value="F:oxidoreductase activity"/>
    <property type="evidence" value="ECO:0007669"/>
    <property type="project" value="UniProtKB-KW"/>
</dbReference>
<evidence type="ECO:0000313" key="4">
    <source>
        <dbReference type="EMBL" id="KAH7362655.1"/>
    </source>
</evidence>
<dbReference type="OrthoDB" id="272271at2759"/>
<dbReference type="SUPFAM" id="SSF51197">
    <property type="entry name" value="Clavaminate synthase-like"/>
    <property type="match status" value="1"/>
</dbReference>
<dbReference type="InterPro" id="IPR003819">
    <property type="entry name" value="TauD/TfdA-like"/>
</dbReference>
<dbReference type="PANTHER" id="PTHR38111">
    <property type="entry name" value="ZN(2)-C6 FUNGAL-TYPE DOMAIN-CONTAINING PROTEIN-RELATED"/>
    <property type="match status" value="1"/>
</dbReference>
<keyword evidence="5" id="KW-1185">Reference proteome</keyword>
<comment type="caution">
    <text evidence="4">The sequence shown here is derived from an EMBL/GenBank/DDBJ whole genome shotgun (WGS) entry which is preliminary data.</text>
</comment>
<reference evidence="4" key="1">
    <citation type="journal article" date="2021" name="Nat. Commun.">
        <title>Genetic determinants of endophytism in the Arabidopsis root mycobiome.</title>
        <authorList>
            <person name="Mesny F."/>
            <person name="Miyauchi S."/>
            <person name="Thiergart T."/>
            <person name="Pickel B."/>
            <person name="Atanasova L."/>
            <person name="Karlsson M."/>
            <person name="Huettel B."/>
            <person name="Barry K.W."/>
            <person name="Haridas S."/>
            <person name="Chen C."/>
            <person name="Bauer D."/>
            <person name="Andreopoulos W."/>
            <person name="Pangilinan J."/>
            <person name="LaButti K."/>
            <person name="Riley R."/>
            <person name="Lipzen A."/>
            <person name="Clum A."/>
            <person name="Drula E."/>
            <person name="Henrissat B."/>
            <person name="Kohler A."/>
            <person name="Grigoriev I.V."/>
            <person name="Martin F.M."/>
            <person name="Hacquard S."/>
        </authorList>
    </citation>
    <scope>NUCLEOTIDE SEQUENCE</scope>
    <source>
        <strain evidence="4">MPI-CAGE-AT-0016</strain>
    </source>
</reference>
<sequence>MATAYAIPPYELHSSAPGYLYNKPEWDAINSAHPSGFDFGAPPKGWPLKFTGPSVWTGEELERNPDSYIYVLSPSEIKEIDAALQASSMSWKALKKPIADLQRAEFPLPTLGPVLRRLADNIYNGTGVQILRGFPIQGYSKEDRVFVFLGINSWIGDRRLDQGARKGIVHIMSITAIDPTKRSKIYVSAQDTKAQTFHSDAGSDVVSLMAVSLSGQGGLSAVVSAARVYNDLVETRPDLARILAERKFRWVGRGIPDEGVRLIHNKDGKLFLNFSTRPFIGYGEVQDRDTETTPLTLDEREAFGGWQWTAHKYSLQTALQEGDIEWVNNLRNQHGRTEFVEEPSKPRHLLRVWLRDTTLTPELPGDISGKFDAMFSEDPVHYPLDEIEEDALRVKTGVYTGSCKNEMAQDRLEAGGCDQQRPSCSQCRKACIPCEGYQESDGLIFINTSTSTSTSPTSTTSSVSRPRVSRFRSSASPPDDRPLAARAVESGHVDAFWRAYMPHSRDLPADIARDIMGGWLTPVQALFHSGDPLVRRILLSIAMAAGASVQEMRGHEVRGMREHGLKLYGEALAEVSAALLRDESARSDRILGAVKLFSMHESHYGSVDAPLDDSRPVQARNWLSHIEGQVSLTLSRTPASFIDGVAHCFFVDSRFHVIFASVVARKPTPLSDPSWLTVPWTNHPKTPRNLLVDIFANVASALGSAKELFSISDGFAARSQWAALLESCVSADVSLEDWYLRFGSIIADTLPPEKGDPSPPTIAQLAAARLMSIYWTTGMILAEAVQDLISAGEILFGEAADVPLCTDAEDCFRRLVRLLPVFFDPAAGEFRMCLAATPTLLAMRHLDYLPKYGDFDEERATLVRCMTTREGRKVRLMVLSLMQA</sequence>
<name>A0A8K0X5C2_9PEZI</name>
<dbReference type="Proteomes" id="UP000813385">
    <property type="component" value="Unassembled WGS sequence"/>
</dbReference>
<evidence type="ECO:0000256" key="1">
    <source>
        <dbReference type="ARBA" id="ARBA00023002"/>
    </source>
</evidence>
<dbReference type="PANTHER" id="PTHR38111:SF11">
    <property type="entry name" value="TRANSCRIPTION FACTOR DOMAIN-CONTAINING PROTEIN-RELATED"/>
    <property type="match status" value="1"/>
</dbReference>
<dbReference type="AlphaFoldDB" id="A0A8K0X5C2"/>
<evidence type="ECO:0000313" key="5">
    <source>
        <dbReference type="Proteomes" id="UP000813385"/>
    </source>
</evidence>
<dbReference type="Gene3D" id="3.60.130.10">
    <property type="entry name" value="Clavaminate synthase-like"/>
    <property type="match status" value="1"/>
</dbReference>
<feature type="domain" description="TauD/TfdA-like" evidence="3">
    <location>
        <begin position="98"/>
        <end position="353"/>
    </location>
</feature>
<dbReference type="InterPro" id="IPR053178">
    <property type="entry name" value="Osmoadaptation_assoc"/>
</dbReference>
<organism evidence="4 5">
    <name type="scientific">Plectosphaerella cucumerina</name>
    <dbReference type="NCBI Taxonomy" id="40658"/>
    <lineage>
        <taxon>Eukaryota</taxon>
        <taxon>Fungi</taxon>
        <taxon>Dikarya</taxon>
        <taxon>Ascomycota</taxon>
        <taxon>Pezizomycotina</taxon>
        <taxon>Sordariomycetes</taxon>
        <taxon>Hypocreomycetidae</taxon>
        <taxon>Glomerellales</taxon>
        <taxon>Plectosphaerellaceae</taxon>
        <taxon>Plectosphaerella</taxon>
    </lineage>
</organism>
<feature type="compositionally biased region" description="Low complexity" evidence="2">
    <location>
        <begin position="448"/>
        <end position="477"/>
    </location>
</feature>
<feature type="region of interest" description="Disordered" evidence="2">
    <location>
        <begin position="448"/>
        <end position="483"/>
    </location>
</feature>
<protein>
    <recommendedName>
        <fullName evidence="3">TauD/TfdA-like domain-containing protein</fullName>
    </recommendedName>
</protein>
<dbReference type="InterPro" id="IPR042098">
    <property type="entry name" value="TauD-like_sf"/>
</dbReference>